<dbReference type="STRING" id="1353009.A0A1Y2IPX5"/>
<sequence>MHAACEGKPTVREHLARMMVQDHVKWGEFWTATEGDELVGFMTWFPPKTELAIPRDERAKLAAPFFSALSEEGKKYMADVIGEGFPRFVSQCIGTPNGKHDGWWLRIAMTRPDKQGQGICRKLLEAVRPKVAERGEFIALSTTDHRNVAIYKALGFELRGFRMFPSAYGEWPLYVFYHKP</sequence>
<evidence type="ECO:0000313" key="3">
    <source>
        <dbReference type="Proteomes" id="UP000193067"/>
    </source>
</evidence>
<dbReference type="OrthoDB" id="61113at2759"/>
<accession>A0A1Y2IPX5</accession>
<dbReference type="PANTHER" id="PTHR42791">
    <property type="entry name" value="GNAT FAMILY ACETYLTRANSFERASE"/>
    <property type="match status" value="1"/>
</dbReference>
<evidence type="ECO:0000313" key="2">
    <source>
        <dbReference type="EMBL" id="OSD02022.1"/>
    </source>
</evidence>
<dbReference type="PANTHER" id="PTHR42791:SF1">
    <property type="entry name" value="N-ACETYLTRANSFERASE DOMAIN-CONTAINING PROTEIN"/>
    <property type="match status" value="1"/>
</dbReference>
<proteinExistence type="predicted"/>
<dbReference type="PROSITE" id="PS51186">
    <property type="entry name" value="GNAT"/>
    <property type="match status" value="1"/>
</dbReference>
<dbReference type="InterPro" id="IPR000182">
    <property type="entry name" value="GNAT_dom"/>
</dbReference>
<name>A0A1Y2IPX5_TRAC3</name>
<evidence type="ECO:0000259" key="1">
    <source>
        <dbReference type="PROSITE" id="PS51186"/>
    </source>
</evidence>
<gene>
    <name evidence="2" type="ORF">PYCCODRAFT_435231</name>
</gene>
<reference evidence="2 3" key="1">
    <citation type="journal article" date="2015" name="Biotechnol. Biofuels">
        <title>Enhanced degradation of softwood versus hardwood by the white-rot fungus Pycnoporus coccineus.</title>
        <authorList>
            <person name="Couturier M."/>
            <person name="Navarro D."/>
            <person name="Chevret D."/>
            <person name="Henrissat B."/>
            <person name="Piumi F."/>
            <person name="Ruiz-Duenas F.J."/>
            <person name="Martinez A.T."/>
            <person name="Grigoriev I.V."/>
            <person name="Riley R."/>
            <person name="Lipzen A."/>
            <person name="Berrin J.G."/>
            <person name="Master E.R."/>
            <person name="Rosso M.N."/>
        </authorList>
    </citation>
    <scope>NUCLEOTIDE SEQUENCE [LARGE SCALE GENOMIC DNA]</scope>
    <source>
        <strain evidence="2 3">BRFM310</strain>
    </source>
</reference>
<dbReference type="AlphaFoldDB" id="A0A1Y2IPX5"/>
<dbReference type="Gene3D" id="3.40.630.30">
    <property type="match status" value="1"/>
</dbReference>
<dbReference type="GO" id="GO:0016747">
    <property type="term" value="F:acyltransferase activity, transferring groups other than amino-acyl groups"/>
    <property type="evidence" value="ECO:0007669"/>
    <property type="project" value="InterPro"/>
</dbReference>
<protein>
    <recommendedName>
        <fullName evidence="1">N-acetyltransferase domain-containing protein</fullName>
    </recommendedName>
</protein>
<dbReference type="Proteomes" id="UP000193067">
    <property type="component" value="Unassembled WGS sequence"/>
</dbReference>
<dbReference type="Pfam" id="PF13508">
    <property type="entry name" value="Acetyltransf_7"/>
    <property type="match status" value="1"/>
</dbReference>
<dbReference type="InterPro" id="IPR016181">
    <property type="entry name" value="Acyl_CoA_acyltransferase"/>
</dbReference>
<keyword evidence="3" id="KW-1185">Reference proteome</keyword>
<dbReference type="SUPFAM" id="SSF55729">
    <property type="entry name" value="Acyl-CoA N-acyltransferases (Nat)"/>
    <property type="match status" value="1"/>
</dbReference>
<organism evidence="2 3">
    <name type="scientific">Trametes coccinea (strain BRFM310)</name>
    <name type="common">Pycnoporus coccineus</name>
    <dbReference type="NCBI Taxonomy" id="1353009"/>
    <lineage>
        <taxon>Eukaryota</taxon>
        <taxon>Fungi</taxon>
        <taxon>Dikarya</taxon>
        <taxon>Basidiomycota</taxon>
        <taxon>Agaricomycotina</taxon>
        <taxon>Agaricomycetes</taxon>
        <taxon>Polyporales</taxon>
        <taxon>Polyporaceae</taxon>
        <taxon>Trametes</taxon>
    </lineage>
</organism>
<dbReference type="EMBL" id="KZ084107">
    <property type="protein sequence ID" value="OSD02022.1"/>
    <property type="molecule type" value="Genomic_DNA"/>
</dbReference>
<feature type="domain" description="N-acetyltransferase" evidence="1">
    <location>
        <begin position="39"/>
        <end position="180"/>
    </location>
</feature>
<dbReference type="InterPro" id="IPR052523">
    <property type="entry name" value="Trichothecene_AcTrans"/>
</dbReference>